<protein>
    <recommendedName>
        <fullName evidence="4 6">dTDP-4-dehydrorhamnose reductase</fullName>
        <ecNumber evidence="3 6">1.1.1.133</ecNumber>
    </recommendedName>
</protein>
<comment type="similarity">
    <text evidence="2 6">Belongs to the dTDP-4-dehydrorhamnose reductase family.</text>
</comment>
<dbReference type="Gene3D" id="3.40.50.720">
    <property type="entry name" value="NAD(P)-binding Rossmann-like Domain"/>
    <property type="match status" value="1"/>
</dbReference>
<comment type="function">
    <text evidence="6">Catalyzes the reduction of dTDP-6-deoxy-L-lyxo-4-hexulose to yield dTDP-L-rhamnose.</text>
</comment>
<evidence type="ECO:0000256" key="1">
    <source>
        <dbReference type="ARBA" id="ARBA00004781"/>
    </source>
</evidence>
<dbReference type="Pfam" id="PF04321">
    <property type="entry name" value="RmlD_sub_bind"/>
    <property type="match status" value="1"/>
</dbReference>
<comment type="catalytic activity">
    <reaction evidence="5 6">
        <text>dTDP-beta-L-rhamnose + NADP(+) = dTDP-4-dehydro-beta-L-rhamnose + NADPH + H(+)</text>
        <dbReference type="Rhea" id="RHEA:21796"/>
        <dbReference type="ChEBI" id="CHEBI:15378"/>
        <dbReference type="ChEBI" id="CHEBI:57510"/>
        <dbReference type="ChEBI" id="CHEBI:57783"/>
        <dbReference type="ChEBI" id="CHEBI:58349"/>
        <dbReference type="ChEBI" id="CHEBI:62830"/>
        <dbReference type="EC" id="1.1.1.133"/>
    </reaction>
</comment>
<dbReference type="UniPathway" id="UPA00281"/>
<dbReference type="GO" id="GO:0005829">
    <property type="term" value="C:cytosol"/>
    <property type="evidence" value="ECO:0007669"/>
    <property type="project" value="TreeGrafter"/>
</dbReference>
<sequence>MANGMKILLTGKDGQIGFELLRPLVPLGEVIALDYRQCDISGVASLRALVRTVKPQVIVNPAACTAIDKAESDREQAFAVNAVAPGILAEEARNLDALLVHYSTDYVLDGNRQGAYMESDLPNPQCVYGLSKYGGEQALQVHGERYLIFRTS</sequence>
<evidence type="ECO:0000313" key="8">
    <source>
        <dbReference type="EMBL" id="VFJ57922.1"/>
    </source>
</evidence>
<evidence type="ECO:0000256" key="2">
    <source>
        <dbReference type="ARBA" id="ARBA00010944"/>
    </source>
</evidence>
<dbReference type="GO" id="GO:0009243">
    <property type="term" value="P:O antigen biosynthetic process"/>
    <property type="evidence" value="ECO:0007669"/>
    <property type="project" value="UniProtKB-UniPathway"/>
</dbReference>
<gene>
    <name evidence="8" type="ORF">BECKFW1821B_GA0114236_10382</name>
</gene>
<dbReference type="GO" id="GO:0008831">
    <property type="term" value="F:dTDP-4-dehydrorhamnose reductase activity"/>
    <property type="evidence" value="ECO:0007669"/>
    <property type="project" value="UniProtKB-EC"/>
</dbReference>
<dbReference type="AlphaFoldDB" id="A0A450SV82"/>
<evidence type="ECO:0000256" key="5">
    <source>
        <dbReference type="ARBA" id="ARBA00048200"/>
    </source>
</evidence>
<name>A0A450SV82_9GAMM</name>
<proteinExistence type="inferred from homology"/>
<dbReference type="InterPro" id="IPR005913">
    <property type="entry name" value="dTDP_dehydrorham_reduct"/>
</dbReference>
<dbReference type="InterPro" id="IPR029903">
    <property type="entry name" value="RmlD-like-bd"/>
</dbReference>
<reference evidence="8" key="1">
    <citation type="submission" date="2019-02" db="EMBL/GenBank/DDBJ databases">
        <authorList>
            <person name="Gruber-Vodicka R. H."/>
            <person name="Seah K. B. B."/>
        </authorList>
    </citation>
    <scope>NUCLEOTIDE SEQUENCE</scope>
    <source>
        <strain evidence="8">BECK_BZ106</strain>
    </source>
</reference>
<evidence type="ECO:0000256" key="4">
    <source>
        <dbReference type="ARBA" id="ARBA00017099"/>
    </source>
</evidence>
<evidence type="ECO:0000256" key="3">
    <source>
        <dbReference type="ARBA" id="ARBA00012929"/>
    </source>
</evidence>
<dbReference type="GO" id="GO:0019305">
    <property type="term" value="P:dTDP-rhamnose biosynthetic process"/>
    <property type="evidence" value="ECO:0007669"/>
    <property type="project" value="UniProtKB-UniPathway"/>
</dbReference>
<dbReference type="PANTHER" id="PTHR10491">
    <property type="entry name" value="DTDP-4-DEHYDRORHAMNOSE REDUCTASE"/>
    <property type="match status" value="1"/>
</dbReference>
<keyword evidence="6" id="KW-0560">Oxidoreductase</keyword>
<dbReference type="InterPro" id="IPR036291">
    <property type="entry name" value="NAD(P)-bd_dom_sf"/>
</dbReference>
<comment type="pathway">
    <text evidence="1 6">Carbohydrate biosynthesis; dTDP-L-rhamnose biosynthesis.</text>
</comment>
<feature type="domain" description="RmlD-like substrate binding" evidence="7">
    <location>
        <begin position="5"/>
        <end position="152"/>
    </location>
</feature>
<organism evidence="8">
    <name type="scientific">Candidatus Kentrum sp. FW</name>
    <dbReference type="NCBI Taxonomy" id="2126338"/>
    <lineage>
        <taxon>Bacteria</taxon>
        <taxon>Pseudomonadati</taxon>
        <taxon>Pseudomonadota</taxon>
        <taxon>Gammaproteobacteria</taxon>
        <taxon>Candidatus Kentrum</taxon>
    </lineage>
</organism>
<evidence type="ECO:0000259" key="7">
    <source>
        <dbReference type="Pfam" id="PF04321"/>
    </source>
</evidence>
<keyword evidence="6" id="KW-0521">NADP</keyword>
<dbReference type="PANTHER" id="PTHR10491:SF4">
    <property type="entry name" value="METHIONINE ADENOSYLTRANSFERASE 2 SUBUNIT BETA"/>
    <property type="match status" value="1"/>
</dbReference>
<dbReference type="SUPFAM" id="SSF51735">
    <property type="entry name" value="NAD(P)-binding Rossmann-fold domains"/>
    <property type="match status" value="1"/>
</dbReference>
<accession>A0A450SV82</accession>
<dbReference type="EMBL" id="CAADFD010000038">
    <property type="protein sequence ID" value="VFJ57922.1"/>
    <property type="molecule type" value="Genomic_DNA"/>
</dbReference>
<dbReference type="UniPathway" id="UPA00124"/>
<comment type="cofactor">
    <cofactor evidence="6">
        <name>Mg(2+)</name>
        <dbReference type="ChEBI" id="CHEBI:18420"/>
    </cofactor>
    <text evidence="6">Binds 1 Mg(2+) ion per monomer.</text>
</comment>
<evidence type="ECO:0000256" key="6">
    <source>
        <dbReference type="RuleBase" id="RU364082"/>
    </source>
</evidence>
<dbReference type="EC" id="1.1.1.133" evidence="3 6"/>